<comment type="caution">
    <text evidence="8">The sequence shown here is derived from an EMBL/GenBank/DDBJ whole genome shotgun (WGS) entry which is preliminary data.</text>
</comment>
<dbReference type="CDD" id="cd06558">
    <property type="entry name" value="crotonase-like"/>
    <property type="match status" value="1"/>
</dbReference>
<keyword evidence="5" id="KW-0496">Mitochondrion</keyword>
<dbReference type="EMBL" id="BLKM01000468">
    <property type="protein sequence ID" value="GFG34161.1"/>
    <property type="molecule type" value="Genomic_DNA"/>
</dbReference>
<dbReference type="GO" id="GO:0016836">
    <property type="term" value="F:hydro-lyase activity"/>
    <property type="evidence" value="ECO:0007669"/>
    <property type="project" value="TreeGrafter"/>
</dbReference>
<keyword evidence="9" id="KW-1185">Reference proteome</keyword>
<comment type="subcellular location">
    <subcellularLocation>
        <location evidence="1">Mitochondrion</location>
    </subcellularLocation>
</comment>
<proteinExistence type="predicted"/>
<keyword evidence="4" id="KW-0443">Lipid metabolism</keyword>
<dbReference type="Gene3D" id="3.90.226.10">
    <property type="entry name" value="2-enoyl-CoA Hydratase, Chain A, domain 1"/>
    <property type="match status" value="1"/>
</dbReference>
<name>A0A6L2PNI7_COPFO</name>
<dbReference type="PANTHER" id="PTHR43602">
    <property type="match status" value="1"/>
</dbReference>
<dbReference type="Gene3D" id="1.10.12.10">
    <property type="entry name" value="Lyase 2-enoyl-coa Hydratase, Chain A, domain 2"/>
    <property type="match status" value="1"/>
</dbReference>
<accession>A0A6L2PNI7</accession>
<gene>
    <name evidence="8" type="ORF">Cfor_05602</name>
</gene>
<dbReference type="PANTHER" id="PTHR43602:SF1">
    <property type="entry name" value="ENOYL-COA HYDRATASE DOMAIN-CONTAINING PROTEIN 3, MITOCHONDRIAL"/>
    <property type="match status" value="1"/>
</dbReference>
<evidence type="ECO:0000256" key="7">
    <source>
        <dbReference type="ARBA" id="ARBA00040545"/>
    </source>
</evidence>
<dbReference type="Pfam" id="PF00378">
    <property type="entry name" value="ECH_1"/>
    <property type="match status" value="1"/>
</dbReference>
<evidence type="ECO:0000313" key="8">
    <source>
        <dbReference type="EMBL" id="GFG34161.1"/>
    </source>
</evidence>
<dbReference type="Proteomes" id="UP000502823">
    <property type="component" value="Unassembled WGS sequence"/>
</dbReference>
<dbReference type="AlphaFoldDB" id="A0A6L2PNI7"/>
<evidence type="ECO:0000256" key="5">
    <source>
        <dbReference type="ARBA" id="ARBA00023128"/>
    </source>
</evidence>
<evidence type="ECO:0000256" key="4">
    <source>
        <dbReference type="ARBA" id="ARBA00023098"/>
    </source>
</evidence>
<keyword evidence="3" id="KW-0809">Transit peptide</keyword>
<evidence type="ECO:0000256" key="1">
    <source>
        <dbReference type="ARBA" id="ARBA00004173"/>
    </source>
</evidence>
<evidence type="ECO:0000256" key="3">
    <source>
        <dbReference type="ARBA" id="ARBA00022946"/>
    </source>
</evidence>
<sequence>MVREKCFQQATILRNWWVHADQHYCDHMLHILRKSAVFSFDLTNPPIEDFIAFGNLLSCLQTSKEGTEHHNQVFSTCSRLMLGIMHCPVPVIAVVQGLAAAAGCQLVATCDIAICTENSSFSTPGANFGIFCSTPGIAVCRAVPRKVAAQMLFTGLPLTAHEALEAGLVSKVVTQDNLDEEVQRVVDAISHKSRSVLELGKKFLYEQLEMDIKTAYRFVHPDGTASVLNFQHNSINKRVMIKIAGVN</sequence>
<dbReference type="InterPro" id="IPR029045">
    <property type="entry name" value="ClpP/crotonase-like_dom_sf"/>
</dbReference>
<keyword evidence="2" id="KW-0276">Fatty acid metabolism</keyword>
<dbReference type="InParanoid" id="A0A6L2PNI7"/>
<dbReference type="GO" id="GO:0006631">
    <property type="term" value="P:fatty acid metabolic process"/>
    <property type="evidence" value="ECO:0007669"/>
    <property type="project" value="UniProtKB-KW"/>
</dbReference>
<comment type="function">
    <text evidence="6">May play a role in fatty acid biosynthesis and insulin sensitivity.</text>
</comment>
<evidence type="ECO:0000256" key="2">
    <source>
        <dbReference type="ARBA" id="ARBA00022832"/>
    </source>
</evidence>
<dbReference type="GO" id="GO:0005739">
    <property type="term" value="C:mitochondrion"/>
    <property type="evidence" value="ECO:0007669"/>
    <property type="project" value="UniProtKB-SubCell"/>
</dbReference>
<dbReference type="OrthoDB" id="2139957at2759"/>
<dbReference type="InterPro" id="IPR014748">
    <property type="entry name" value="Enoyl-CoA_hydra_C"/>
</dbReference>
<dbReference type="InterPro" id="IPR001753">
    <property type="entry name" value="Enoyl-CoA_hydra/iso"/>
</dbReference>
<dbReference type="FunCoup" id="A0A6L2PNI7">
    <property type="interactions" value="623"/>
</dbReference>
<evidence type="ECO:0000313" key="9">
    <source>
        <dbReference type="Proteomes" id="UP000502823"/>
    </source>
</evidence>
<protein>
    <recommendedName>
        <fullName evidence="7">Enoyl-CoA hydratase domain-containing protein 3, mitochondrial</fullName>
    </recommendedName>
</protein>
<organism evidence="8 9">
    <name type="scientific">Coptotermes formosanus</name>
    <name type="common">Formosan subterranean termite</name>
    <dbReference type="NCBI Taxonomy" id="36987"/>
    <lineage>
        <taxon>Eukaryota</taxon>
        <taxon>Metazoa</taxon>
        <taxon>Ecdysozoa</taxon>
        <taxon>Arthropoda</taxon>
        <taxon>Hexapoda</taxon>
        <taxon>Insecta</taxon>
        <taxon>Pterygota</taxon>
        <taxon>Neoptera</taxon>
        <taxon>Polyneoptera</taxon>
        <taxon>Dictyoptera</taxon>
        <taxon>Blattodea</taxon>
        <taxon>Blattoidea</taxon>
        <taxon>Termitoidae</taxon>
        <taxon>Rhinotermitidae</taxon>
        <taxon>Coptotermes</taxon>
    </lineage>
</organism>
<dbReference type="InterPro" id="IPR052377">
    <property type="entry name" value="Mitochondrial_ECH-domain"/>
</dbReference>
<evidence type="ECO:0000256" key="6">
    <source>
        <dbReference type="ARBA" id="ARBA00037410"/>
    </source>
</evidence>
<dbReference type="SUPFAM" id="SSF52096">
    <property type="entry name" value="ClpP/crotonase"/>
    <property type="match status" value="1"/>
</dbReference>
<reference evidence="9" key="1">
    <citation type="submission" date="2020-01" db="EMBL/GenBank/DDBJ databases">
        <title>Draft genome sequence of the Termite Coptotermes fromosanus.</title>
        <authorList>
            <person name="Itakura S."/>
            <person name="Yosikawa Y."/>
            <person name="Umezawa K."/>
        </authorList>
    </citation>
    <scope>NUCLEOTIDE SEQUENCE [LARGE SCALE GENOMIC DNA]</scope>
</reference>